<proteinExistence type="predicted"/>
<dbReference type="AlphaFoldDB" id="A0A5B8UV87"/>
<accession>A0A5B8UV87</accession>
<evidence type="ECO:0000313" key="2">
    <source>
        <dbReference type="Proteomes" id="UP000321479"/>
    </source>
</evidence>
<dbReference type="Proteomes" id="UP000321479">
    <property type="component" value="Chromosome"/>
</dbReference>
<evidence type="ECO:0000313" key="1">
    <source>
        <dbReference type="EMBL" id="QEC62974.1"/>
    </source>
</evidence>
<name>A0A5B8UV87_9SPHI</name>
<organism evidence="1 2">
    <name type="scientific">Mucilaginibacter ginsenosidivorans</name>
    <dbReference type="NCBI Taxonomy" id="398053"/>
    <lineage>
        <taxon>Bacteria</taxon>
        <taxon>Pseudomonadati</taxon>
        <taxon>Bacteroidota</taxon>
        <taxon>Sphingobacteriia</taxon>
        <taxon>Sphingobacteriales</taxon>
        <taxon>Sphingobacteriaceae</taxon>
        <taxon>Mucilaginibacter</taxon>
    </lineage>
</organism>
<sequence>MQSQKLSALQLELLNIYSFQPKEEDLLAIKELLARYFSGRLQKNIQKSIKDKNITEEDLDRWLNE</sequence>
<protein>
    <submittedName>
        <fullName evidence="1">Uncharacterized protein</fullName>
    </submittedName>
</protein>
<dbReference type="EMBL" id="CP042436">
    <property type="protein sequence ID" value="QEC62974.1"/>
    <property type="molecule type" value="Genomic_DNA"/>
</dbReference>
<keyword evidence="2" id="KW-1185">Reference proteome</keyword>
<dbReference type="OrthoDB" id="965232at2"/>
<dbReference type="KEGG" id="mgin:FRZ54_10415"/>
<gene>
    <name evidence="1" type="ORF">FRZ54_10415</name>
</gene>
<reference evidence="1 2" key="1">
    <citation type="journal article" date="2017" name="Curr. Microbiol.">
        <title>Mucilaginibacter ginsenosidivorans sp. nov., Isolated from Soil of Ginseng Field.</title>
        <authorList>
            <person name="Kim M.M."/>
            <person name="Siddiqi M.Z."/>
            <person name="Im W.T."/>
        </authorList>
    </citation>
    <scope>NUCLEOTIDE SEQUENCE [LARGE SCALE GENOMIC DNA]</scope>
    <source>
        <strain evidence="1 2">Gsoil 3017</strain>
    </source>
</reference>
<dbReference type="RefSeq" id="WP_147031550.1">
    <property type="nucleotide sequence ID" value="NZ_CP042436.1"/>
</dbReference>